<feature type="region of interest" description="Disordered" evidence="1">
    <location>
        <begin position="659"/>
        <end position="704"/>
    </location>
</feature>
<sequence length="704" mass="78508">MLIVDLPEDVLSIIFLFLDPKSFLALCTSTKVLYADYQRNPLFWRTKVATTFRTPISPLLKADGARWYSLYQRLRTQTRLYTWGQGVKGNLGQGVGPRLDPNLLPGSPRPQQILPLPRSPPGPHGRAMRGRIIPARPRPTTFQRISSYWPTEAHVPDDVGVVADLQCGGWSTIILSSSGKLYIAGCIDARDGRILGGQTDRFERLEFLTQSTSAIAQFSAGRAHVLALTDDGEVVSWDRINAKGLKIYSRHGGKLPGKPARVVAGWGESSAYAPDVGIMYWSPPKNDQEDDMVDAREVKERVIPNTTRALSADGTLYEVTAHVVLEGMIIWTTVDSKVWACQIDHDNEEDTEPRGPCIQLPGYFDGADLVKDIQGSFRHFVVFTGSGRVLAGNVDYVQLCFEAAQRTARENIDGQTDAVNPSTWANLNFILSSRPRDIPALQNTGVISVRFGDWHSHALHSDGTITSHGHEPQSCGALGLGEAHQGGRLRGMIKPQGLHPDTNLQPVADIRGRQVWFEHEKRDWLGYLQHTAEQHFASHQDQPYWREIMHDHAKQTMFSEWIEQEGRHWEDGPISCTSRLPETRQQTKPQHGDGLEFKTYFALAIGAAGWHSGALVLVDDDKAEQVRRKWIRQDHSQERGPDIEAQAMQLAWTTESFPRTQLPDGTEAPVAGDQAPEQTVENALRPWRDGMPTMQDLGLESSQG</sequence>
<keyword evidence="4" id="KW-1185">Reference proteome</keyword>
<protein>
    <recommendedName>
        <fullName evidence="2">F-box domain-containing protein</fullName>
    </recommendedName>
</protein>
<dbReference type="InterPro" id="IPR036047">
    <property type="entry name" value="F-box-like_dom_sf"/>
</dbReference>
<accession>A0AAN7SZK0</accession>
<dbReference type="InterPro" id="IPR001810">
    <property type="entry name" value="F-box_dom"/>
</dbReference>
<dbReference type="GO" id="GO:0005737">
    <property type="term" value="C:cytoplasm"/>
    <property type="evidence" value="ECO:0007669"/>
    <property type="project" value="TreeGrafter"/>
</dbReference>
<evidence type="ECO:0000259" key="2">
    <source>
        <dbReference type="PROSITE" id="PS50181"/>
    </source>
</evidence>
<dbReference type="Proteomes" id="UP001309876">
    <property type="component" value="Unassembled WGS sequence"/>
</dbReference>
<organism evidence="3 4">
    <name type="scientific">Lithohypha guttulata</name>
    <dbReference type="NCBI Taxonomy" id="1690604"/>
    <lineage>
        <taxon>Eukaryota</taxon>
        <taxon>Fungi</taxon>
        <taxon>Dikarya</taxon>
        <taxon>Ascomycota</taxon>
        <taxon>Pezizomycotina</taxon>
        <taxon>Eurotiomycetes</taxon>
        <taxon>Chaetothyriomycetidae</taxon>
        <taxon>Chaetothyriales</taxon>
        <taxon>Trichomeriaceae</taxon>
        <taxon>Lithohypha</taxon>
    </lineage>
</organism>
<dbReference type="SUPFAM" id="SSF81383">
    <property type="entry name" value="F-box domain"/>
    <property type="match status" value="1"/>
</dbReference>
<evidence type="ECO:0000313" key="4">
    <source>
        <dbReference type="Proteomes" id="UP001309876"/>
    </source>
</evidence>
<gene>
    <name evidence="3" type="ORF">LTR05_005218</name>
</gene>
<dbReference type="PANTHER" id="PTHR45982">
    <property type="entry name" value="REGULATOR OF CHROMOSOME CONDENSATION"/>
    <property type="match status" value="1"/>
</dbReference>
<evidence type="ECO:0000256" key="1">
    <source>
        <dbReference type="SAM" id="MobiDB-lite"/>
    </source>
</evidence>
<dbReference type="SUPFAM" id="SSF50985">
    <property type="entry name" value="RCC1/BLIP-II"/>
    <property type="match status" value="1"/>
</dbReference>
<dbReference type="AlphaFoldDB" id="A0AAN7SZK0"/>
<dbReference type="PROSITE" id="PS50181">
    <property type="entry name" value="FBOX"/>
    <property type="match status" value="1"/>
</dbReference>
<evidence type="ECO:0000313" key="3">
    <source>
        <dbReference type="EMBL" id="KAK5085928.1"/>
    </source>
</evidence>
<dbReference type="GO" id="GO:0005085">
    <property type="term" value="F:guanyl-nucleotide exchange factor activity"/>
    <property type="evidence" value="ECO:0007669"/>
    <property type="project" value="TreeGrafter"/>
</dbReference>
<reference evidence="3 4" key="1">
    <citation type="submission" date="2023-08" db="EMBL/GenBank/DDBJ databases">
        <title>Black Yeasts Isolated from many extreme environments.</title>
        <authorList>
            <person name="Coleine C."/>
            <person name="Stajich J.E."/>
            <person name="Selbmann L."/>
        </authorList>
    </citation>
    <scope>NUCLEOTIDE SEQUENCE [LARGE SCALE GENOMIC DNA]</scope>
    <source>
        <strain evidence="3 4">CCFEE 5910</strain>
    </source>
</reference>
<comment type="caution">
    <text evidence="3">The sequence shown here is derived from an EMBL/GenBank/DDBJ whole genome shotgun (WGS) entry which is preliminary data.</text>
</comment>
<dbReference type="Gene3D" id="2.130.10.30">
    <property type="entry name" value="Regulator of chromosome condensation 1/beta-lactamase-inhibitor protein II"/>
    <property type="match status" value="1"/>
</dbReference>
<dbReference type="InterPro" id="IPR051553">
    <property type="entry name" value="Ran_GTPase-activating"/>
</dbReference>
<dbReference type="EMBL" id="JAVRRJ010000004">
    <property type="protein sequence ID" value="KAK5085928.1"/>
    <property type="molecule type" value="Genomic_DNA"/>
</dbReference>
<dbReference type="InterPro" id="IPR009091">
    <property type="entry name" value="RCC1/BLIP-II"/>
</dbReference>
<feature type="domain" description="F-box" evidence="2">
    <location>
        <begin position="1"/>
        <end position="47"/>
    </location>
</feature>
<dbReference type="CDD" id="cd09917">
    <property type="entry name" value="F-box_SF"/>
    <property type="match status" value="1"/>
</dbReference>
<dbReference type="PANTHER" id="PTHR45982:SF3">
    <property type="entry name" value="F-BOX PROTEIN POF9"/>
    <property type="match status" value="1"/>
</dbReference>
<name>A0AAN7SZK0_9EURO</name>
<proteinExistence type="predicted"/>